<proteinExistence type="predicted"/>
<name>A0A7Y9ECC4_9ACTN</name>
<comment type="caution">
    <text evidence="3">The sequence shown here is derived from an EMBL/GenBank/DDBJ whole genome shotgun (WGS) entry which is preliminary data.</text>
</comment>
<keyword evidence="4" id="KW-1185">Reference proteome</keyword>
<evidence type="ECO:0000313" key="3">
    <source>
        <dbReference type="EMBL" id="NYD44972.1"/>
    </source>
</evidence>
<dbReference type="Pfam" id="PF14361">
    <property type="entry name" value="RsbRD_N"/>
    <property type="match status" value="1"/>
</dbReference>
<dbReference type="PANTHER" id="PTHR33744">
    <property type="entry name" value="CARBOHYDRATE DIACID REGULATOR"/>
    <property type="match status" value="1"/>
</dbReference>
<feature type="domain" description="PucR C-terminal helix-turn-helix" evidence="1">
    <location>
        <begin position="335"/>
        <end position="393"/>
    </location>
</feature>
<dbReference type="AlphaFoldDB" id="A0A7Y9ECC4"/>
<evidence type="ECO:0000313" key="4">
    <source>
        <dbReference type="Proteomes" id="UP000529783"/>
    </source>
</evidence>
<protein>
    <recommendedName>
        <fullName evidence="5">PucR family transcriptional regulator</fullName>
    </recommendedName>
</protein>
<dbReference type="InterPro" id="IPR042070">
    <property type="entry name" value="PucR_C-HTH_sf"/>
</dbReference>
<feature type="domain" description="RsbT co-antagonist protein RsbRD N-terminal" evidence="2">
    <location>
        <begin position="28"/>
        <end position="166"/>
    </location>
</feature>
<gene>
    <name evidence="3" type="ORF">BJY14_000955</name>
</gene>
<dbReference type="RefSeq" id="WP_179842475.1">
    <property type="nucleotide sequence ID" value="NZ_JACCBA010000001.1"/>
</dbReference>
<dbReference type="PANTHER" id="PTHR33744:SF1">
    <property type="entry name" value="DNA-BINDING TRANSCRIPTIONAL ACTIVATOR ADER"/>
    <property type="match status" value="1"/>
</dbReference>
<accession>A0A7Y9ECC4</accession>
<evidence type="ECO:0008006" key="5">
    <source>
        <dbReference type="Google" id="ProtNLM"/>
    </source>
</evidence>
<dbReference type="InterPro" id="IPR025736">
    <property type="entry name" value="PucR_C-HTH_dom"/>
</dbReference>
<sequence>MTAPESPPLPGRPLDEHAVRSLRESVPHIAATAADAARTRIPGYRWARRTADRDLLRGAIALALSGFLDPSADWSGEPRPAVLEAFRDLGEAEAAEGRAPDDLQAALTVATGVAAEHLTRQALRRGLALTPRHGGTAVQKGLAYTDRLRRAAAAGHLSATARGAAQGGPEQRRLIDLILSPHCEIRALREAAARASRPLPRTVAVIAVDGRRRDAAPPRFLPEDVLNGLHLKVPCLVFPDPEGPGRRAALEAMLGDQPAVVGPAVAVTRAALSLRLARRGLDLLPPAMLAAGTPVHVSEHIPALLLVQNHDLAQRLVDRKLAPLRRLRPAQQDRLAKTLLAYFECGFNASTTAARLHTHPQTVRNRLRLLEPLFGPELYAPASALDYLMALHAWQLLTDRPEGGAWKRPPNT</sequence>
<dbReference type="Gene3D" id="1.10.10.2840">
    <property type="entry name" value="PucR C-terminal helix-turn-helix domain"/>
    <property type="match status" value="1"/>
</dbReference>
<dbReference type="Proteomes" id="UP000529783">
    <property type="component" value="Unassembled WGS sequence"/>
</dbReference>
<dbReference type="Pfam" id="PF13556">
    <property type="entry name" value="HTH_30"/>
    <property type="match status" value="1"/>
</dbReference>
<dbReference type="InterPro" id="IPR051448">
    <property type="entry name" value="CdaR-like_regulators"/>
</dbReference>
<organism evidence="3 4">
    <name type="scientific">Actinomadura luteofluorescens</name>
    <dbReference type="NCBI Taxonomy" id="46163"/>
    <lineage>
        <taxon>Bacteria</taxon>
        <taxon>Bacillati</taxon>
        <taxon>Actinomycetota</taxon>
        <taxon>Actinomycetes</taxon>
        <taxon>Streptosporangiales</taxon>
        <taxon>Thermomonosporaceae</taxon>
        <taxon>Actinomadura</taxon>
    </lineage>
</organism>
<evidence type="ECO:0000259" key="1">
    <source>
        <dbReference type="Pfam" id="PF13556"/>
    </source>
</evidence>
<dbReference type="EMBL" id="JACCBA010000001">
    <property type="protein sequence ID" value="NYD44972.1"/>
    <property type="molecule type" value="Genomic_DNA"/>
</dbReference>
<evidence type="ECO:0000259" key="2">
    <source>
        <dbReference type="Pfam" id="PF14361"/>
    </source>
</evidence>
<reference evidence="3 4" key="1">
    <citation type="submission" date="2020-07" db="EMBL/GenBank/DDBJ databases">
        <title>Sequencing the genomes of 1000 actinobacteria strains.</title>
        <authorList>
            <person name="Klenk H.-P."/>
        </authorList>
    </citation>
    <scope>NUCLEOTIDE SEQUENCE [LARGE SCALE GENOMIC DNA]</scope>
    <source>
        <strain evidence="3 4">DSM 40398</strain>
    </source>
</reference>
<dbReference type="InterPro" id="IPR025751">
    <property type="entry name" value="RsbRD_N_dom"/>
</dbReference>